<dbReference type="EMBL" id="SDIL01000052">
    <property type="protein sequence ID" value="RXK38167.1"/>
    <property type="molecule type" value="Genomic_DNA"/>
</dbReference>
<accession>A0A4V1M3V3</accession>
<gene>
    <name evidence="6" type="ORF">M231_04541</name>
</gene>
<keyword evidence="7" id="KW-1185">Reference proteome</keyword>
<name>A0A4V1M3V3_TREME</name>
<feature type="compositionally biased region" description="Basic and acidic residues" evidence="5">
    <location>
        <begin position="112"/>
        <end position="123"/>
    </location>
</feature>
<comment type="similarity">
    <text evidence="2">Belongs to the ATP11 family.</text>
</comment>
<proteinExistence type="inferred from homology"/>
<evidence type="ECO:0000256" key="1">
    <source>
        <dbReference type="ARBA" id="ARBA00004173"/>
    </source>
</evidence>
<dbReference type="OrthoDB" id="16535at2759"/>
<reference evidence="6 7" key="1">
    <citation type="submission" date="2016-06" db="EMBL/GenBank/DDBJ databases">
        <title>Evolution of pathogenesis and genome organization in the Tremellales.</title>
        <authorList>
            <person name="Cuomo C."/>
            <person name="Litvintseva A."/>
            <person name="Heitman J."/>
            <person name="Chen Y."/>
            <person name="Sun S."/>
            <person name="Springer D."/>
            <person name="Dromer F."/>
            <person name="Young S."/>
            <person name="Zeng Q."/>
            <person name="Chapman S."/>
            <person name="Gujja S."/>
            <person name="Saif S."/>
            <person name="Birren B."/>
        </authorList>
    </citation>
    <scope>NUCLEOTIDE SEQUENCE [LARGE SCALE GENOMIC DNA]</scope>
    <source>
        <strain evidence="6 7">ATCC 28783</strain>
    </source>
</reference>
<evidence type="ECO:0000313" key="7">
    <source>
        <dbReference type="Proteomes" id="UP000289152"/>
    </source>
</evidence>
<evidence type="ECO:0008006" key="8">
    <source>
        <dbReference type="Google" id="ProtNLM"/>
    </source>
</evidence>
<dbReference type="PANTHER" id="PTHR13126:SF0">
    <property type="entry name" value="ATP SYNTHASE MITOCHONDRIAL F1 COMPLEX ASSEMBLY FACTOR 1"/>
    <property type="match status" value="1"/>
</dbReference>
<dbReference type="AlphaFoldDB" id="A0A4V1M3V3"/>
<feature type="region of interest" description="Disordered" evidence="5">
    <location>
        <begin position="80"/>
        <end position="125"/>
    </location>
</feature>
<keyword evidence="3" id="KW-0809">Transit peptide</keyword>
<dbReference type="Proteomes" id="UP000289152">
    <property type="component" value="Unassembled WGS sequence"/>
</dbReference>
<dbReference type="PANTHER" id="PTHR13126">
    <property type="entry name" value="CHAPERONE ATP11"/>
    <property type="match status" value="1"/>
</dbReference>
<dbReference type="Pfam" id="PF06644">
    <property type="entry name" value="ATP11"/>
    <property type="match status" value="1"/>
</dbReference>
<comment type="caution">
    <text evidence="6">The sequence shown here is derived from an EMBL/GenBank/DDBJ whole genome shotgun (WGS) entry which is preliminary data.</text>
</comment>
<dbReference type="GO" id="GO:0033615">
    <property type="term" value="P:mitochondrial proton-transporting ATP synthase complex assembly"/>
    <property type="evidence" value="ECO:0007669"/>
    <property type="project" value="TreeGrafter"/>
</dbReference>
<evidence type="ECO:0000256" key="4">
    <source>
        <dbReference type="ARBA" id="ARBA00023128"/>
    </source>
</evidence>
<sequence>MLPRKTLIVSSLAWTSRPFFCKNVRYLGTERLVDVITPREAVEKGKKEYEDKYGHKLKEKMKLEGVTDLEALRNKLIPKVKTPPVEASPSRTRDDIVREGSSPVANPGSKVKSREETKGDRSGVKPLSSILNLPLLLLTPHDPPSISKIWTTYHTTHPTLSSSYLSATLPISTYRSMISLAKENPSFVLPLPRQSTKGIEMEKYDMYYLQWLFHSSPIPIPIPILTSHTNIPIDSEDLTLSPITSVLFTPLEEYKHRGEWSQPHLVLTHYTDLSNSHGLVLMRGEISPLLSNSSSTSTLGSESSTKTDDQINWMLSQSQAQLLVLGLQRFYCSEVCPDRETSEAAVERRARREMLRGMREKPREWNWTSLVDMAYGGLV</sequence>
<dbReference type="VEuPathDB" id="FungiDB:TREMEDRAFT_65929"/>
<evidence type="ECO:0000256" key="2">
    <source>
        <dbReference type="ARBA" id="ARBA00009116"/>
    </source>
</evidence>
<dbReference type="FunCoup" id="A0A4V1M3V3">
    <property type="interactions" value="199"/>
</dbReference>
<comment type="subcellular location">
    <subcellularLocation>
        <location evidence="1">Mitochondrion</location>
    </subcellularLocation>
</comment>
<evidence type="ECO:0000256" key="3">
    <source>
        <dbReference type="ARBA" id="ARBA00022946"/>
    </source>
</evidence>
<evidence type="ECO:0000313" key="6">
    <source>
        <dbReference type="EMBL" id="RXK38167.1"/>
    </source>
</evidence>
<dbReference type="STRING" id="5217.A0A4V1M3V3"/>
<keyword evidence="4" id="KW-0496">Mitochondrion</keyword>
<dbReference type="GO" id="GO:0005739">
    <property type="term" value="C:mitochondrion"/>
    <property type="evidence" value="ECO:0007669"/>
    <property type="project" value="UniProtKB-SubCell"/>
</dbReference>
<evidence type="ECO:0000256" key="5">
    <source>
        <dbReference type="SAM" id="MobiDB-lite"/>
    </source>
</evidence>
<protein>
    <recommendedName>
        <fullName evidence="8">ATP synthase mitochondrial F1 complex assembly factor 1</fullName>
    </recommendedName>
</protein>
<organism evidence="6 7">
    <name type="scientific">Tremella mesenterica</name>
    <name type="common">Jelly fungus</name>
    <dbReference type="NCBI Taxonomy" id="5217"/>
    <lineage>
        <taxon>Eukaryota</taxon>
        <taxon>Fungi</taxon>
        <taxon>Dikarya</taxon>
        <taxon>Basidiomycota</taxon>
        <taxon>Agaricomycotina</taxon>
        <taxon>Tremellomycetes</taxon>
        <taxon>Tremellales</taxon>
        <taxon>Tremellaceae</taxon>
        <taxon>Tremella</taxon>
    </lineage>
</organism>
<dbReference type="InterPro" id="IPR010591">
    <property type="entry name" value="ATP11"/>
</dbReference>
<dbReference type="InParanoid" id="A0A4V1M3V3"/>